<dbReference type="Proteomes" id="UP000178892">
    <property type="component" value="Unassembled WGS sequence"/>
</dbReference>
<name>A0A1F5NU13_9BACT</name>
<keyword evidence="1" id="KW-1133">Transmembrane helix</keyword>
<dbReference type="AlphaFoldDB" id="A0A1F5NU13"/>
<organism evidence="2 3">
    <name type="scientific">Candidatus Doudnabacteria bacterium RIFCSPHIGHO2_01_FULL_46_24</name>
    <dbReference type="NCBI Taxonomy" id="1817825"/>
    <lineage>
        <taxon>Bacteria</taxon>
        <taxon>Candidatus Doudnaibacteriota</taxon>
    </lineage>
</organism>
<comment type="caution">
    <text evidence="2">The sequence shown here is derived from an EMBL/GenBank/DDBJ whole genome shotgun (WGS) entry which is preliminary data.</text>
</comment>
<dbReference type="EMBL" id="MFEL01000010">
    <property type="protein sequence ID" value="OGE81156.1"/>
    <property type="molecule type" value="Genomic_DNA"/>
</dbReference>
<gene>
    <name evidence="2" type="ORF">A2720_01280</name>
</gene>
<evidence type="ECO:0000313" key="3">
    <source>
        <dbReference type="Proteomes" id="UP000178892"/>
    </source>
</evidence>
<reference evidence="2 3" key="1">
    <citation type="journal article" date="2016" name="Nat. Commun.">
        <title>Thousands of microbial genomes shed light on interconnected biogeochemical processes in an aquifer system.</title>
        <authorList>
            <person name="Anantharaman K."/>
            <person name="Brown C.T."/>
            <person name="Hug L.A."/>
            <person name="Sharon I."/>
            <person name="Castelle C.J."/>
            <person name="Probst A.J."/>
            <person name="Thomas B.C."/>
            <person name="Singh A."/>
            <person name="Wilkins M.J."/>
            <person name="Karaoz U."/>
            <person name="Brodie E.L."/>
            <person name="Williams K.H."/>
            <person name="Hubbard S.S."/>
            <person name="Banfield J.F."/>
        </authorList>
    </citation>
    <scope>NUCLEOTIDE SEQUENCE [LARGE SCALE GENOMIC DNA]</scope>
</reference>
<sequence>MNKSLIIKIVIALGIIILAVLLWSSRQTEGQPLGPGSSAVVPVASAAERPLRVNVKPGL</sequence>
<dbReference type="STRING" id="1817825.A2720_01280"/>
<accession>A0A1F5NU13</accession>
<keyword evidence="1" id="KW-0812">Transmembrane</keyword>
<evidence type="ECO:0000256" key="1">
    <source>
        <dbReference type="SAM" id="Phobius"/>
    </source>
</evidence>
<protein>
    <submittedName>
        <fullName evidence="2">Uncharacterized protein</fullName>
    </submittedName>
</protein>
<keyword evidence="1" id="KW-0472">Membrane</keyword>
<evidence type="ECO:0000313" key="2">
    <source>
        <dbReference type="EMBL" id="OGE81156.1"/>
    </source>
</evidence>
<proteinExistence type="predicted"/>
<feature type="transmembrane region" description="Helical" evidence="1">
    <location>
        <begin position="6"/>
        <end position="23"/>
    </location>
</feature>